<keyword evidence="2" id="KW-1185">Reference proteome</keyword>
<dbReference type="Proteomes" id="UP001321479">
    <property type="component" value="Segment"/>
</dbReference>
<sequence length="497" mass="58093">MQTNNNDVKISLPQDLYTQILAVDWVRHAESCSNLDSNNIHDKNINPNRQYGYDKMDENDIIDEKYFKKPKKNLASKIKKTTTKVKALAMYHPNISYIGTQQAIELGSHLTDLKSNYDAVFTSATIRSIMTALLACRGLPVTIYVVPFINENINLAGTHDNQNTPLNSVLLKRQIAFIKDWLENNWISNFDDIYVMKILHKLRKRMDSVVDNPYSDNIVILIDDIFKCRVNQKKINNNVDTYGMTCETIPQIKNIMDIIRDKFLIKSDIIGKSFITEDLEKTYEVLSKILSYRFLRGPAVNFSILELYEKQQTIDNNHKYYIHQSLRQPNITEFYNTIIPLAFNLNYINRNNKSISIMCVSHGGIMKKYFSEKYPTKKSPDHVLNTQMFREVIMIDNNNYKPYTFNYNFYIPKLIRTSYKNFEDLNIDICRTQSLKGILNFPLYSDKWTKKIKPKLSFENSPIIDFATSDTKFYFNDTKKYKQEFTSELHGGCDCDK</sequence>
<dbReference type="RefSeq" id="YP_010842098.1">
    <property type="nucleotide sequence ID" value="NC_079139.1"/>
</dbReference>
<proteinExistence type="predicted"/>
<dbReference type="EMBL" id="AP024483">
    <property type="protein sequence ID" value="BCS83490.1"/>
    <property type="molecule type" value="Genomic_DNA"/>
</dbReference>
<accession>A0ABM7NTI4</accession>
<dbReference type="Gene3D" id="3.40.50.1240">
    <property type="entry name" value="Phosphoglycerate mutase-like"/>
    <property type="match status" value="1"/>
</dbReference>
<dbReference type="GeneID" id="80558695"/>
<reference evidence="1 2" key="1">
    <citation type="submission" date="2021-02" db="EMBL/GenBank/DDBJ databases">
        <title>Cotonvirus japonicus, which uses Golgi apparatus of host cells for its virion factory, phylogenetically links tailed tupanvirus and icosahedral mimivirus.</title>
        <authorList>
            <person name="Takahashi H."/>
            <person name="Fukaya S."/>
            <person name="Song C."/>
            <person name="Murata K."/>
            <person name="Takemura M."/>
        </authorList>
    </citation>
    <scope>NUCLEOTIDE SEQUENCE [LARGE SCALE GENOMIC DNA]</scope>
</reference>
<evidence type="ECO:0000313" key="2">
    <source>
        <dbReference type="Proteomes" id="UP001321479"/>
    </source>
</evidence>
<evidence type="ECO:0000313" key="1">
    <source>
        <dbReference type="EMBL" id="BCS83490.1"/>
    </source>
</evidence>
<dbReference type="InterPro" id="IPR029033">
    <property type="entry name" value="His_PPase_superfam"/>
</dbReference>
<dbReference type="SUPFAM" id="SSF53254">
    <property type="entry name" value="Phosphoglycerate mutase-like"/>
    <property type="match status" value="1"/>
</dbReference>
<organism evidence="1 2">
    <name type="scientific">Cotonvirus japonicus</name>
    <dbReference type="NCBI Taxonomy" id="2811091"/>
    <lineage>
        <taxon>Viruses</taxon>
        <taxon>Varidnaviria</taxon>
        <taxon>Bamfordvirae</taxon>
        <taxon>Nucleocytoviricota</taxon>
        <taxon>Megaviricetes</taxon>
        <taxon>Imitervirales</taxon>
        <taxon>Mimiviridae</taxon>
        <taxon>Megamimivirinae</taxon>
        <taxon>Cotonvirus</taxon>
        <taxon>Cotonvirus japonicum</taxon>
    </lineage>
</organism>
<protein>
    <submittedName>
        <fullName evidence="1">Uncharacterized protein</fullName>
    </submittedName>
</protein>
<name>A0ABM7NTI4_9VIRU</name>